<protein>
    <recommendedName>
        <fullName evidence="16">DNA polymerase IV</fullName>
        <shortName evidence="16">Pol IV</shortName>
        <ecNumber evidence="16">2.7.7.7</ecNumber>
    </recommendedName>
</protein>
<dbReference type="InterPro" id="IPR022880">
    <property type="entry name" value="DNApol_IV"/>
</dbReference>
<accession>A0A127EJG0</accession>
<feature type="domain" description="UmuC" evidence="17">
    <location>
        <begin position="7"/>
        <end position="188"/>
    </location>
</feature>
<dbReference type="CDD" id="cd03586">
    <property type="entry name" value="PolY_Pol_IV_kappa"/>
    <property type="match status" value="1"/>
</dbReference>
<dbReference type="GO" id="GO:0005829">
    <property type="term" value="C:cytosol"/>
    <property type="evidence" value="ECO:0007669"/>
    <property type="project" value="TreeGrafter"/>
</dbReference>
<evidence type="ECO:0000259" key="17">
    <source>
        <dbReference type="PROSITE" id="PS50173"/>
    </source>
</evidence>
<dbReference type="InterPro" id="IPR043128">
    <property type="entry name" value="Rev_trsase/Diguanyl_cyclase"/>
</dbReference>
<evidence type="ECO:0000256" key="6">
    <source>
        <dbReference type="ARBA" id="ARBA00022679"/>
    </source>
</evidence>
<evidence type="ECO:0000256" key="2">
    <source>
        <dbReference type="ARBA" id="ARBA00010945"/>
    </source>
</evidence>
<dbReference type="Pfam" id="PF21999">
    <property type="entry name" value="IMS_HHH_1"/>
    <property type="match status" value="1"/>
</dbReference>
<dbReference type="InterPro" id="IPR050116">
    <property type="entry name" value="DNA_polymerase-Y"/>
</dbReference>
<dbReference type="EC" id="2.7.7.7" evidence="16"/>
<feature type="active site" evidence="16">
    <location>
        <position position="107"/>
    </location>
</feature>
<sequence>MKENRKIIHIDMDAFYASIEQRDNPKYKGKPLIVGGDPNRRGVVATCSYEARKYGIHSAMPSLTAYKLCPKAIFIRPRMDVYKKVSRQVMNILNEYSNLVEPLSLDEAFVDVSKSKRCKGSATLMALEIKERIFKELGLTASAGVSFNKFLAKMASDFRKPDGITVITEENSKDFIRNLPIGKFFGVGRVTKNKLNNIGVFKGEDLLKFSEEELIDIFSERGKILYEFARGIDNRPVNPYRIRKSIGKEITLREDIEDIEEMIEILEGIAERVSESLDLLNKKGKTVTLKVKFNDFKHITRSITLEHFLKEKKEIMECVKDLISVVDFKNKKVRLLGITISSLEENIITEESKQLSFDV</sequence>
<dbReference type="Gene3D" id="3.40.1170.60">
    <property type="match status" value="1"/>
</dbReference>
<organism evidence="18 19">
    <name type="scientific">Clostridium perfringens</name>
    <dbReference type="NCBI Taxonomy" id="1502"/>
    <lineage>
        <taxon>Bacteria</taxon>
        <taxon>Bacillati</taxon>
        <taxon>Bacillota</taxon>
        <taxon>Clostridia</taxon>
        <taxon>Eubacteriales</taxon>
        <taxon>Clostridiaceae</taxon>
        <taxon>Clostridium</taxon>
    </lineage>
</organism>
<feature type="site" description="Substrate discrimination" evidence="16">
    <location>
        <position position="16"/>
    </location>
</feature>
<dbReference type="GO" id="GO:0009432">
    <property type="term" value="P:SOS response"/>
    <property type="evidence" value="ECO:0007669"/>
    <property type="project" value="TreeGrafter"/>
</dbReference>
<dbReference type="Proteomes" id="UP000070260">
    <property type="component" value="Chromosome"/>
</dbReference>
<evidence type="ECO:0000256" key="8">
    <source>
        <dbReference type="ARBA" id="ARBA00022705"/>
    </source>
</evidence>
<dbReference type="GO" id="GO:0000287">
    <property type="term" value="F:magnesium ion binding"/>
    <property type="evidence" value="ECO:0007669"/>
    <property type="project" value="UniProtKB-UniRule"/>
</dbReference>
<comment type="cofactor">
    <cofactor evidence="16">
        <name>Mg(2+)</name>
        <dbReference type="ChEBI" id="CHEBI:18420"/>
    </cofactor>
    <text evidence="16">Binds 2 magnesium ions per subunit.</text>
</comment>
<dbReference type="InterPro" id="IPR053848">
    <property type="entry name" value="IMS_HHH_1"/>
</dbReference>
<reference evidence="18 19" key="1">
    <citation type="journal article" date="2016" name="PLoS ONE">
        <title>Plasmid Characterization and Chromosome Analysis of Two netF+ Clostridium perfringens Isolates Associated with Foal and Canine Necrotizing Enteritis.</title>
        <authorList>
            <person name="Mehdizadeh Gohari I."/>
            <person name="Kropinski A.M."/>
            <person name="Weese S.J."/>
            <person name="Parreira V.R."/>
            <person name="Whitehead A.E."/>
            <person name="Boerlin P."/>
            <person name="Prescott J.F."/>
        </authorList>
    </citation>
    <scope>NUCLEOTIDE SEQUENCE [LARGE SCALE GENOMIC DNA]</scope>
    <source>
        <strain evidence="18 19">JP838</strain>
    </source>
</reference>
<dbReference type="SUPFAM" id="SSF56672">
    <property type="entry name" value="DNA/RNA polymerases"/>
    <property type="match status" value="1"/>
</dbReference>
<dbReference type="FunFam" id="3.40.1170.60:FF:000001">
    <property type="entry name" value="DNA polymerase IV"/>
    <property type="match status" value="1"/>
</dbReference>
<evidence type="ECO:0000256" key="3">
    <source>
        <dbReference type="ARBA" id="ARBA00011245"/>
    </source>
</evidence>
<evidence type="ECO:0000256" key="13">
    <source>
        <dbReference type="ARBA" id="ARBA00023125"/>
    </source>
</evidence>
<dbReference type="NCBIfam" id="NF002677">
    <property type="entry name" value="PRK02406.1"/>
    <property type="match status" value="1"/>
</dbReference>
<keyword evidence="8 16" id="KW-0235">DNA replication</keyword>
<proteinExistence type="inferred from homology"/>
<comment type="subunit">
    <text evidence="3 16">Monomer.</text>
</comment>
<keyword evidence="13 16" id="KW-0238">DNA-binding</keyword>
<dbReference type="GO" id="GO:0042276">
    <property type="term" value="P:error-prone translesion synthesis"/>
    <property type="evidence" value="ECO:0007669"/>
    <property type="project" value="TreeGrafter"/>
</dbReference>
<comment type="subcellular location">
    <subcellularLocation>
        <location evidence="1 16">Cytoplasm</location>
    </subcellularLocation>
</comment>
<keyword evidence="11 16" id="KW-0460">Magnesium</keyword>
<evidence type="ECO:0000256" key="12">
    <source>
        <dbReference type="ARBA" id="ARBA00022932"/>
    </source>
</evidence>
<evidence type="ECO:0000256" key="4">
    <source>
        <dbReference type="ARBA" id="ARBA00022457"/>
    </source>
</evidence>
<dbReference type="GO" id="GO:0003684">
    <property type="term" value="F:damaged DNA binding"/>
    <property type="evidence" value="ECO:0007669"/>
    <property type="project" value="InterPro"/>
</dbReference>
<keyword evidence="5 16" id="KW-0963">Cytoplasm</keyword>
<dbReference type="EMBL" id="CP010994">
    <property type="protein sequence ID" value="AMN36084.1"/>
    <property type="molecule type" value="Genomic_DNA"/>
</dbReference>
<keyword evidence="4 16" id="KW-0515">Mutator protein</keyword>
<evidence type="ECO:0000256" key="15">
    <source>
        <dbReference type="ARBA" id="ARBA00049244"/>
    </source>
</evidence>
<dbReference type="InterPro" id="IPR043502">
    <property type="entry name" value="DNA/RNA_pol_sf"/>
</dbReference>
<dbReference type="Pfam" id="PF00817">
    <property type="entry name" value="IMS"/>
    <property type="match status" value="1"/>
</dbReference>
<dbReference type="Gene3D" id="3.30.70.270">
    <property type="match status" value="1"/>
</dbReference>
<keyword evidence="9 16" id="KW-0479">Metal-binding</keyword>
<dbReference type="Gene3D" id="3.30.1490.100">
    <property type="entry name" value="DNA polymerase, Y-family, little finger domain"/>
    <property type="match status" value="1"/>
</dbReference>
<dbReference type="GO" id="GO:0006281">
    <property type="term" value="P:DNA repair"/>
    <property type="evidence" value="ECO:0007669"/>
    <property type="project" value="UniProtKB-UniRule"/>
</dbReference>
<evidence type="ECO:0000256" key="11">
    <source>
        <dbReference type="ARBA" id="ARBA00022842"/>
    </source>
</evidence>
<dbReference type="PATRIC" id="fig|1502.177.peg.2060"/>
<dbReference type="AlphaFoldDB" id="A0A127EJG0"/>
<dbReference type="PROSITE" id="PS50173">
    <property type="entry name" value="UMUC"/>
    <property type="match status" value="1"/>
</dbReference>
<keyword evidence="6 16" id="KW-0808">Transferase</keyword>
<evidence type="ECO:0000256" key="7">
    <source>
        <dbReference type="ARBA" id="ARBA00022695"/>
    </source>
</evidence>
<evidence type="ECO:0000313" key="18">
    <source>
        <dbReference type="EMBL" id="AMN36084.1"/>
    </source>
</evidence>
<dbReference type="InterPro" id="IPR017961">
    <property type="entry name" value="DNA_pol_Y-fam_little_finger"/>
</dbReference>
<dbReference type="NCBIfam" id="NF010731">
    <property type="entry name" value="PRK14133.1"/>
    <property type="match status" value="1"/>
</dbReference>
<dbReference type="Pfam" id="PF11799">
    <property type="entry name" value="IMS_C"/>
    <property type="match status" value="1"/>
</dbReference>
<dbReference type="FunFam" id="3.30.1490.100:FF:000004">
    <property type="entry name" value="DNA polymerase IV"/>
    <property type="match status" value="1"/>
</dbReference>
<evidence type="ECO:0000256" key="5">
    <source>
        <dbReference type="ARBA" id="ARBA00022490"/>
    </source>
</evidence>
<evidence type="ECO:0000256" key="1">
    <source>
        <dbReference type="ARBA" id="ARBA00004496"/>
    </source>
</evidence>
<dbReference type="GO" id="GO:0003887">
    <property type="term" value="F:DNA-directed DNA polymerase activity"/>
    <property type="evidence" value="ECO:0007669"/>
    <property type="project" value="UniProtKB-UniRule"/>
</dbReference>
<keyword evidence="7 16" id="KW-0548">Nucleotidyltransferase</keyword>
<evidence type="ECO:0000256" key="14">
    <source>
        <dbReference type="ARBA" id="ARBA00023204"/>
    </source>
</evidence>
<keyword evidence="14 16" id="KW-0234">DNA repair</keyword>
<evidence type="ECO:0000313" key="19">
    <source>
        <dbReference type="Proteomes" id="UP000070260"/>
    </source>
</evidence>
<comment type="function">
    <text evidence="16">Poorly processive, error-prone DNA polymerase involved in untargeted mutagenesis. Copies undamaged DNA at stalled replication forks, which arise in vivo from mismatched or misaligned primer ends. These misaligned primers can be extended by PolIV. Exhibits no 3'-5' exonuclease (proofreading) activity. May be involved in translesional synthesis, in conjunction with the beta clamp from PolIII.</text>
</comment>
<dbReference type="InterPro" id="IPR001126">
    <property type="entry name" value="UmuC"/>
</dbReference>
<dbReference type="HAMAP" id="MF_01113">
    <property type="entry name" value="DNApol_IV"/>
    <property type="match status" value="1"/>
</dbReference>
<dbReference type="Gene3D" id="1.10.150.20">
    <property type="entry name" value="5' to 3' exonuclease, C-terminal subdomain"/>
    <property type="match status" value="1"/>
</dbReference>
<dbReference type="PANTHER" id="PTHR11076">
    <property type="entry name" value="DNA REPAIR POLYMERASE UMUC / TRANSFERASE FAMILY MEMBER"/>
    <property type="match status" value="1"/>
</dbReference>
<dbReference type="OrthoDB" id="9808813at2"/>
<keyword evidence="10 16" id="KW-0227">DNA damage</keyword>
<feature type="binding site" evidence="16">
    <location>
        <position position="11"/>
    </location>
    <ligand>
        <name>Mg(2+)</name>
        <dbReference type="ChEBI" id="CHEBI:18420"/>
    </ligand>
</feature>
<comment type="catalytic activity">
    <reaction evidence="15 16">
        <text>DNA(n) + a 2'-deoxyribonucleoside 5'-triphosphate = DNA(n+1) + diphosphate</text>
        <dbReference type="Rhea" id="RHEA:22508"/>
        <dbReference type="Rhea" id="RHEA-COMP:17339"/>
        <dbReference type="Rhea" id="RHEA-COMP:17340"/>
        <dbReference type="ChEBI" id="CHEBI:33019"/>
        <dbReference type="ChEBI" id="CHEBI:61560"/>
        <dbReference type="ChEBI" id="CHEBI:173112"/>
        <dbReference type="EC" id="2.7.7.7"/>
    </reaction>
</comment>
<comment type="similarity">
    <text evidence="2 16">Belongs to the DNA polymerase type-Y family.</text>
</comment>
<evidence type="ECO:0000256" key="9">
    <source>
        <dbReference type="ARBA" id="ARBA00022723"/>
    </source>
</evidence>
<name>A0A127EJG0_CLOPF</name>
<evidence type="ECO:0000256" key="16">
    <source>
        <dbReference type="HAMAP-Rule" id="MF_01113"/>
    </source>
</evidence>
<dbReference type="SUPFAM" id="SSF100879">
    <property type="entry name" value="Lesion bypass DNA polymerase (Y-family), little finger domain"/>
    <property type="match status" value="1"/>
</dbReference>
<dbReference type="PANTHER" id="PTHR11076:SF33">
    <property type="entry name" value="DNA POLYMERASE KAPPA"/>
    <property type="match status" value="1"/>
</dbReference>
<dbReference type="GO" id="GO:0006261">
    <property type="term" value="P:DNA-templated DNA replication"/>
    <property type="evidence" value="ECO:0007669"/>
    <property type="project" value="UniProtKB-UniRule"/>
</dbReference>
<dbReference type="RefSeq" id="WP_061428681.1">
    <property type="nucleotide sequence ID" value="NZ_CABPRL010000001.1"/>
</dbReference>
<keyword evidence="12 16" id="KW-0239">DNA-directed DNA polymerase</keyword>
<evidence type="ECO:0000256" key="10">
    <source>
        <dbReference type="ARBA" id="ARBA00022763"/>
    </source>
</evidence>
<feature type="binding site" evidence="16">
    <location>
        <position position="106"/>
    </location>
    <ligand>
        <name>Mg(2+)</name>
        <dbReference type="ChEBI" id="CHEBI:18420"/>
    </ligand>
</feature>
<gene>
    <name evidence="16" type="primary">dinB</name>
    <name evidence="18" type="ORF">JFP838_10040</name>
</gene>
<dbReference type="InterPro" id="IPR036775">
    <property type="entry name" value="DNA_pol_Y-fam_lit_finger_sf"/>
</dbReference>